<name>A0A2T0VFK8_9MICO</name>
<comment type="caution">
    <text evidence="2">The sequence shown here is derived from an EMBL/GenBank/DDBJ whole genome shotgun (WGS) entry which is preliminary data.</text>
</comment>
<protein>
    <submittedName>
        <fullName evidence="2">Uncharacterized protein</fullName>
    </submittedName>
</protein>
<evidence type="ECO:0000256" key="1">
    <source>
        <dbReference type="SAM" id="MobiDB-lite"/>
    </source>
</evidence>
<feature type="compositionally biased region" description="Polar residues" evidence="1">
    <location>
        <begin position="13"/>
        <end position="24"/>
    </location>
</feature>
<dbReference type="Proteomes" id="UP000237983">
    <property type="component" value="Unassembled WGS sequence"/>
</dbReference>
<keyword evidence="3" id="KW-1185">Reference proteome</keyword>
<evidence type="ECO:0000313" key="2">
    <source>
        <dbReference type="EMBL" id="PRY68997.1"/>
    </source>
</evidence>
<feature type="region of interest" description="Disordered" evidence="1">
    <location>
        <begin position="1"/>
        <end position="92"/>
    </location>
</feature>
<dbReference type="AlphaFoldDB" id="A0A2T0VFK8"/>
<evidence type="ECO:0000313" key="3">
    <source>
        <dbReference type="Proteomes" id="UP000237983"/>
    </source>
</evidence>
<dbReference type="EMBL" id="PVTL01000003">
    <property type="protein sequence ID" value="PRY68997.1"/>
    <property type="molecule type" value="Genomic_DNA"/>
</dbReference>
<feature type="compositionally biased region" description="Acidic residues" evidence="1">
    <location>
        <begin position="60"/>
        <end position="71"/>
    </location>
</feature>
<accession>A0A2T0VFK8</accession>
<organism evidence="2 3">
    <name type="scientific">Glaciihabitans tibetensis</name>
    <dbReference type="NCBI Taxonomy" id="1266600"/>
    <lineage>
        <taxon>Bacteria</taxon>
        <taxon>Bacillati</taxon>
        <taxon>Actinomycetota</taxon>
        <taxon>Actinomycetes</taxon>
        <taxon>Micrococcales</taxon>
        <taxon>Microbacteriaceae</taxon>
        <taxon>Glaciihabitans</taxon>
    </lineage>
</organism>
<sequence length="92" mass="9084">MTNIDPDAGLPDDSTTPDVPQSAGSAAEVPDEIVSPGSTATGAGTADEGDADSAEKSPGEVEDGITDDDIDAALGTTEGDVSDGSEQKLPEH</sequence>
<gene>
    <name evidence="2" type="ORF">B0I08_103203</name>
</gene>
<proteinExistence type="predicted"/>
<feature type="compositionally biased region" description="Low complexity" evidence="1">
    <location>
        <begin position="37"/>
        <end position="46"/>
    </location>
</feature>
<reference evidence="2 3" key="1">
    <citation type="submission" date="2018-03" db="EMBL/GenBank/DDBJ databases">
        <title>Genomic Encyclopedia of Type Strains, Phase III (KMG-III): the genomes of soil and plant-associated and newly described type strains.</title>
        <authorList>
            <person name="Whitman W."/>
        </authorList>
    </citation>
    <scope>NUCLEOTIDE SEQUENCE [LARGE SCALE GENOMIC DNA]</scope>
    <source>
        <strain evidence="2 3">CGMCC 1.12484</strain>
    </source>
</reference>
<dbReference type="RefSeq" id="WP_106211214.1">
    <property type="nucleotide sequence ID" value="NZ_PVTL01000003.1"/>
</dbReference>